<feature type="compositionally biased region" description="Basic and acidic residues" evidence="8">
    <location>
        <begin position="484"/>
        <end position="493"/>
    </location>
</feature>
<dbReference type="GO" id="GO:0016758">
    <property type="term" value="F:hexosyltransferase activity"/>
    <property type="evidence" value="ECO:0007669"/>
    <property type="project" value="InterPro"/>
</dbReference>
<feature type="transmembrane region" description="Helical" evidence="9">
    <location>
        <begin position="290"/>
        <end position="312"/>
    </location>
</feature>
<dbReference type="AlphaFoldDB" id="M1NW36"/>
<keyword evidence="2" id="KW-1003">Cell membrane</keyword>
<dbReference type="RefSeq" id="WP_015402106.1">
    <property type="nucleotide sequence ID" value="NC_020302.1"/>
</dbReference>
<evidence type="ECO:0000256" key="3">
    <source>
        <dbReference type="ARBA" id="ARBA00022679"/>
    </source>
</evidence>
<comment type="similarity">
    <text evidence="7">Belongs to the glycosyltransferase 87 family.</text>
</comment>
<dbReference type="OrthoDB" id="3348156at2"/>
<feature type="transmembrane region" description="Helical" evidence="9">
    <location>
        <begin position="65"/>
        <end position="85"/>
    </location>
</feature>
<dbReference type="PATRIC" id="fig|1121362.3.peg.2742"/>
<dbReference type="GO" id="GO:0005886">
    <property type="term" value="C:plasma membrane"/>
    <property type="evidence" value="ECO:0007669"/>
    <property type="project" value="UniProtKB-SubCell"/>
</dbReference>
<feature type="transmembrane region" description="Helical" evidence="9">
    <location>
        <begin position="384"/>
        <end position="403"/>
    </location>
</feature>
<feature type="transmembrane region" description="Helical" evidence="9">
    <location>
        <begin position="454"/>
        <end position="474"/>
    </location>
</feature>
<dbReference type="InterPro" id="IPR018584">
    <property type="entry name" value="GT87"/>
</dbReference>
<evidence type="ECO:0000313" key="11">
    <source>
        <dbReference type="Proteomes" id="UP000011723"/>
    </source>
</evidence>
<keyword evidence="11" id="KW-1185">Reference proteome</keyword>
<feature type="region of interest" description="Disordered" evidence="8">
    <location>
        <begin position="484"/>
        <end position="531"/>
    </location>
</feature>
<evidence type="ECO:0000256" key="9">
    <source>
        <dbReference type="SAM" id="Phobius"/>
    </source>
</evidence>
<feature type="region of interest" description="Disordered" evidence="8">
    <location>
        <begin position="1"/>
        <end position="38"/>
    </location>
</feature>
<comment type="subcellular location">
    <subcellularLocation>
        <location evidence="1">Cell membrane</location>
        <topology evidence="1">Multi-pass membrane protein</topology>
    </subcellularLocation>
</comment>
<evidence type="ECO:0000256" key="2">
    <source>
        <dbReference type="ARBA" id="ARBA00022475"/>
    </source>
</evidence>
<organism evidence="10 11">
    <name type="scientific">Corynebacterium halotolerans YIM 70093 = DSM 44683</name>
    <dbReference type="NCBI Taxonomy" id="1121362"/>
    <lineage>
        <taxon>Bacteria</taxon>
        <taxon>Bacillati</taxon>
        <taxon>Actinomycetota</taxon>
        <taxon>Actinomycetes</taxon>
        <taxon>Mycobacteriales</taxon>
        <taxon>Corynebacteriaceae</taxon>
        <taxon>Corynebacterium</taxon>
    </lineage>
</organism>
<keyword evidence="4 9" id="KW-0812">Transmembrane</keyword>
<dbReference type="InterPro" id="IPR016570">
    <property type="entry name" value="UCP010361"/>
</dbReference>
<dbReference type="EMBL" id="CP003697">
    <property type="protein sequence ID" value="AGF73692.1"/>
    <property type="molecule type" value="Genomic_DNA"/>
</dbReference>
<feature type="transmembrane region" description="Helical" evidence="9">
    <location>
        <begin position="147"/>
        <end position="165"/>
    </location>
</feature>
<reference evidence="10 11" key="1">
    <citation type="journal article" date="2012" name="Stand. Genomic Sci.">
        <title>Genome sequence of the halotolerant bacterium Corynebacterium halotolerans type strain YIM 70093(T) (= DSM 44683(T)).</title>
        <authorList>
            <person name="Ruckert C."/>
            <person name="Albersmeier A."/>
            <person name="Al-Dilaimi A."/>
            <person name="Niehaus K."/>
            <person name="Szczepanowski R."/>
            <person name="Kalinowski J."/>
        </authorList>
    </citation>
    <scope>NUCLEOTIDE SEQUENCE [LARGE SCALE GENOMIC DNA]</scope>
    <source>
        <strain evidence="10">YIM 70093</strain>
    </source>
</reference>
<evidence type="ECO:0000256" key="6">
    <source>
        <dbReference type="ARBA" id="ARBA00023136"/>
    </source>
</evidence>
<feature type="transmembrane region" description="Helical" evidence="9">
    <location>
        <begin position="185"/>
        <end position="206"/>
    </location>
</feature>
<dbReference type="PIRSF" id="PIRSF010361">
    <property type="entry name" value="UCP010361"/>
    <property type="match status" value="1"/>
</dbReference>
<evidence type="ECO:0000256" key="8">
    <source>
        <dbReference type="SAM" id="MobiDB-lite"/>
    </source>
</evidence>
<evidence type="ECO:0000256" key="5">
    <source>
        <dbReference type="ARBA" id="ARBA00022989"/>
    </source>
</evidence>
<dbReference type="HOGENOM" id="CLU_028876_1_0_11"/>
<name>M1NW36_9CORY</name>
<keyword evidence="3" id="KW-0808">Transferase</keyword>
<evidence type="ECO:0008006" key="12">
    <source>
        <dbReference type="Google" id="ProtNLM"/>
    </source>
</evidence>
<dbReference type="Pfam" id="PF09594">
    <property type="entry name" value="GT87"/>
    <property type="match status" value="1"/>
</dbReference>
<evidence type="ECO:0000313" key="10">
    <source>
        <dbReference type="EMBL" id="AGF73692.1"/>
    </source>
</evidence>
<evidence type="ECO:0000256" key="7">
    <source>
        <dbReference type="ARBA" id="ARBA00024033"/>
    </source>
</evidence>
<dbReference type="eggNOG" id="COG5650">
    <property type="taxonomic scope" value="Bacteria"/>
</dbReference>
<feature type="compositionally biased region" description="Basic and acidic residues" evidence="8">
    <location>
        <begin position="1"/>
        <end position="17"/>
    </location>
</feature>
<dbReference type="KEGG" id="chn:A605_13480"/>
<gene>
    <name evidence="10" type="ORF">A605_13480</name>
</gene>
<protein>
    <recommendedName>
        <fullName evidence="12">Integral membrane protein</fullName>
    </recommendedName>
</protein>
<feature type="transmembrane region" description="Helical" evidence="9">
    <location>
        <begin position="354"/>
        <end position="377"/>
    </location>
</feature>
<feature type="transmembrane region" description="Helical" evidence="9">
    <location>
        <begin position="218"/>
        <end position="248"/>
    </location>
</feature>
<evidence type="ECO:0000256" key="1">
    <source>
        <dbReference type="ARBA" id="ARBA00004651"/>
    </source>
</evidence>
<evidence type="ECO:0000256" key="4">
    <source>
        <dbReference type="ARBA" id="ARBA00022692"/>
    </source>
</evidence>
<accession>M1NW36</accession>
<keyword evidence="5 9" id="KW-1133">Transmembrane helix</keyword>
<keyword evidence="6 9" id="KW-0472">Membrane</keyword>
<dbReference type="Proteomes" id="UP000011723">
    <property type="component" value="Chromosome"/>
</dbReference>
<dbReference type="STRING" id="1121362.A605_13480"/>
<feature type="transmembrane region" description="Helical" evidence="9">
    <location>
        <begin position="254"/>
        <end position="278"/>
    </location>
</feature>
<proteinExistence type="inferred from homology"/>
<feature type="compositionally biased region" description="Basic and acidic residues" evidence="8">
    <location>
        <begin position="509"/>
        <end position="521"/>
    </location>
</feature>
<sequence>MKAPIREKDPRPSDGRRPTGTGTDSGPSHPARRVSPATTEPLARGFIGFLGGPVGRFAEVGRSRWWTPLRTLIFTALVFLSFGFLSKANCIQGARGEDGTLGIDWSGNRQYVSACYNDLVPLFAGRGLDVGGFPYAWSWQEGDLTRYLEYPVLTGLFQGAMGWLTRLTWPLVDALPGNTLPQAGWYFALTALALSALWVLTIRIVAELAGNRIWDTILVAASPLVIVHAFTNWDIPSIAAVAAAMLAVKRGHPLWAGVLIGAGTAFKLWPLYILGAYLVLAVRGGKLRPFLGMLGTAVVTWLAVNLPVMLAYPAAWNEFLRLNSERGWEWTTIWAVISRETGWSGFDSGPGDPVILNAVTFLLFAAACLAIAAFGLWVERRPRVAELVFLIVACFLLLNKVWSPQYSLWLVVPAVLALPRWRLLLTWMAVDMLVWPMVMWHMLGAENNGIPGQLLDVVILTRDGLIVAMIVLVVRQMMGRSPDKVRAAHDGRDPLAGPFGEEDAFTLRPRRDAGGGERREGSPATPVGDDG</sequence>